<dbReference type="SUPFAM" id="SSF69742">
    <property type="entry name" value="Glutamyl tRNA-reductase catalytic, N-terminal domain"/>
    <property type="match status" value="1"/>
</dbReference>
<feature type="domain" description="Tetrapyrrole biosynthesis glutamyl-tRNA reductase dimerisation" evidence="14">
    <location>
        <begin position="300"/>
        <end position="397"/>
    </location>
</feature>
<feature type="binding site" evidence="10">
    <location>
        <position position="89"/>
    </location>
    <ligand>
        <name>substrate</name>
    </ligand>
</feature>
<dbReference type="HAMAP" id="MF_00087">
    <property type="entry name" value="Glu_tRNA_reductase"/>
    <property type="match status" value="1"/>
</dbReference>
<comment type="pathway">
    <text evidence="1 13">Porphyrin-containing compound metabolism; protoporphyrin-IX biosynthesis; 5-aminolevulinate from L-glutamyl-tRNA(Glu): step 1/2.</text>
</comment>
<dbReference type="Proteomes" id="UP000567293">
    <property type="component" value="Unassembled WGS sequence"/>
</dbReference>
<dbReference type="PANTHER" id="PTHR43013">
    <property type="entry name" value="GLUTAMYL-TRNA REDUCTASE"/>
    <property type="match status" value="1"/>
</dbReference>
<proteinExistence type="inferred from homology"/>
<accession>A0A7V8NMZ8</accession>
<evidence type="ECO:0000313" key="18">
    <source>
        <dbReference type="Proteomes" id="UP000567293"/>
    </source>
</evidence>
<keyword evidence="6 13" id="KW-0627">Porphyrin biosynthesis</keyword>
<evidence type="ECO:0000259" key="14">
    <source>
        <dbReference type="Pfam" id="PF00745"/>
    </source>
</evidence>
<evidence type="ECO:0000256" key="13">
    <source>
        <dbReference type="RuleBase" id="RU000584"/>
    </source>
</evidence>
<dbReference type="SUPFAM" id="SSF51735">
    <property type="entry name" value="NAD(P)-binding Rossmann-fold domains"/>
    <property type="match status" value="1"/>
</dbReference>
<dbReference type="InterPro" id="IPR015895">
    <property type="entry name" value="4pyrrol_synth_GluRdtase_N"/>
</dbReference>
<comment type="caution">
    <text evidence="17">The sequence shown here is derived from an EMBL/GenBank/DDBJ whole genome shotgun (WGS) entry which is preliminary data.</text>
</comment>
<feature type="binding site" evidence="10">
    <location>
        <begin position="28"/>
        <end position="31"/>
    </location>
    <ligand>
        <name>substrate</name>
    </ligand>
</feature>
<dbReference type="Pfam" id="PF00745">
    <property type="entry name" value="GlutR_dimer"/>
    <property type="match status" value="1"/>
</dbReference>
<dbReference type="Gene3D" id="3.30.460.30">
    <property type="entry name" value="Glutamyl-tRNA reductase, N-terminal domain"/>
    <property type="match status" value="1"/>
</dbReference>
<dbReference type="GO" id="GO:0050661">
    <property type="term" value="F:NADP binding"/>
    <property type="evidence" value="ECO:0007669"/>
    <property type="project" value="InterPro"/>
</dbReference>
<dbReference type="EMBL" id="JACDQQ010000340">
    <property type="protein sequence ID" value="MBA0084040.1"/>
    <property type="molecule type" value="Genomic_DNA"/>
</dbReference>
<dbReference type="EC" id="1.2.1.70" evidence="3 13"/>
<dbReference type="InterPro" id="IPR000343">
    <property type="entry name" value="4pyrrol_synth_GluRdtase"/>
</dbReference>
<evidence type="ECO:0000256" key="7">
    <source>
        <dbReference type="ARBA" id="ARBA00047464"/>
    </source>
</evidence>
<feature type="non-terminal residue" evidence="17">
    <location>
        <position position="1"/>
    </location>
</feature>
<feature type="domain" description="Quinate/shikimate 5-dehydrogenase/glutamyl-tRNA reductase" evidence="15">
    <location>
        <begin position="151"/>
        <end position="286"/>
    </location>
</feature>
<evidence type="ECO:0000259" key="16">
    <source>
        <dbReference type="Pfam" id="PF05201"/>
    </source>
</evidence>
<dbReference type="SUPFAM" id="SSF69075">
    <property type="entry name" value="Glutamyl tRNA-reductase dimerization domain"/>
    <property type="match status" value="1"/>
</dbReference>
<dbReference type="FunFam" id="3.40.50.720:FF:000031">
    <property type="entry name" value="Glutamyl-tRNA reductase"/>
    <property type="match status" value="1"/>
</dbReference>
<evidence type="ECO:0000256" key="4">
    <source>
        <dbReference type="ARBA" id="ARBA00022857"/>
    </source>
</evidence>
<evidence type="ECO:0000256" key="9">
    <source>
        <dbReference type="PIRSR" id="PIRSR000445-1"/>
    </source>
</evidence>
<evidence type="ECO:0000256" key="10">
    <source>
        <dbReference type="PIRSR" id="PIRSR000445-2"/>
    </source>
</evidence>
<protein>
    <recommendedName>
        <fullName evidence="8 13">Glutamyl-tRNA reductase</fullName>
        <ecNumber evidence="3 13">1.2.1.70</ecNumber>
    </recommendedName>
</protein>
<name>A0A7V8NMZ8_9BACT</name>
<dbReference type="InterPro" id="IPR018214">
    <property type="entry name" value="GluRdtase_CS"/>
</dbReference>
<organism evidence="17 18">
    <name type="scientific">Candidatus Acidiferrum panamense</name>
    <dbReference type="NCBI Taxonomy" id="2741543"/>
    <lineage>
        <taxon>Bacteria</taxon>
        <taxon>Pseudomonadati</taxon>
        <taxon>Acidobacteriota</taxon>
        <taxon>Terriglobia</taxon>
        <taxon>Candidatus Acidiferrales</taxon>
        <taxon>Candidatus Acidiferrum</taxon>
    </lineage>
</organism>
<feature type="binding site" evidence="10">
    <location>
        <begin position="94"/>
        <end position="96"/>
    </location>
    <ligand>
        <name>substrate</name>
    </ligand>
</feature>
<dbReference type="InterPro" id="IPR036343">
    <property type="entry name" value="GluRdtase_N_sf"/>
</dbReference>
<evidence type="ECO:0000313" key="17">
    <source>
        <dbReference type="EMBL" id="MBA0084040.1"/>
    </source>
</evidence>
<feature type="active site" description="Nucleophile" evidence="9">
    <location>
        <position position="29"/>
    </location>
</feature>
<comment type="catalytic activity">
    <reaction evidence="7 13">
        <text>(S)-4-amino-5-oxopentanoate + tRNA(Glu) + NADP(+) = L-glutamyl-tRNA(Glu) + NADPH + H(+)</text>
        <dbReference type="Rhea" id="RHEA:12344"/>
        <dbReference type="Rhea" id="RHEA-COMP:9663"/>
        <dbReference type="Rhea" id="RHEA-COMP:9680"/>
        <dbReference type="ChEBI" id="CHEBI:15378"/>
        <dbReference type="ChEBI" id="CHEBI:57501"/>
        <dbReference type="ChEBI" id="CHEBI:57783"/>
        <dbReference type="ChEBI" id="CHEBI:58349"/>
        <dbReference type="ChEBI" id="CHEBI:78442"/>
        <dbReference type="ChEBI" id="CHEBI:78520"/>
        <dbReference type="EC" id="1.2.1.70"/>
    </reaction>
</comment>
<feature type="domain" description="Glutamyl-tRNA reductase N-terminal" evidence="16">
    <location>
        <begin position="2"/>
        <end position="136"/>
    </location>
</feature>
<dbReference type="Pfam" id="PF05201">
    <property type="entry name" value="GlutR_N"/>
    <property type="match status" value="1"/>
</dbReference>
<evidence type="ECO:0000256" key="12">
    <source>
        <dbReference type="PIRSR" id="PIRSR000445-4"/>
    </source>
</evidence>
<evidence type="ECO:0000256" key="1">
    <source>
        <dbReference type="ARBA" id="ARBA00005059"/>
    </source>
</evidence>
<comment type="similarity">
    <text evidence="2 13">Belongs to the glutamyl-tRNA reductase family.</text>
</comment>
<dbReference type="InterPro" id="IPR006151">
    <property type="entry name" value="Shikm_DH/Glu-tRNA_Rdtase"/>
</dbReference>
<dbReference type="Pfam" id="PF01488">
    <property type="entry name" value="Shikimate_DH"/>
    <property type="match status" value="1"/>
</dbReference>
<keyword evidence="5 13" id="KW-0560">Oxidoreductase</keyword>
<evidence type="ECO:0000256" key="6">
    <source>
        <dbReference type="ARBA" id="ARBA00023244"/>
    </source>
</evidence>
<evidence type="ECO:0000259" key="15">
    <source>
        <dbReference type="Pfam" id="PF01488"/>
    </source>
</evidence>
<evidence type="ECO:0000256" key="8">
    <source>
        <dbReference type="ARBA" id="ARBA00068659"/>
    </source>
</evidence>
<keyword evidence="18" id="KW-1185">Reference proteome</keyword>
<dbReference type="GO" id="GO:0008883">
    <property type="term" value="F:glutamyl-tRNA reductase activity"/>
    <property type="evidence" value="ECO:0007669"/>
    <property type="project" value="UniProtKB-EC"/>
</dbReference>
<feature type="binding site" evidence="11">
    <location>
        <begin position="169"/>
        <end position="174"/>
    </location>
    <ligand>
        <name>NADP(+)</name>
        <dbReference type="ChEBI" id="CHEBI:58349"/>
    </ligand>
</feature>
<dbReference type="InterPro" id="IPR036453">
    <property type="entry name" value="GluRdtase_dimer_dom_sf"/>
</dbReference>
<dbReference type="NCBIfam" id="TIGR01035">
    <property type="entry name" value="hemA"/>
    <property type="match status" value="1"/>
</dbReference>
<dbReference type="InterPro" id="IPR036291">
    <property type="entry name" value="NAD(P)-bd_dom_sf"/>
</dbReference>
<gene>
    <name evidence="17" type="ORF">HRJ53_03505</name>
</gene>
<dbReference type="Gene3D" id="3.40.50.720">
    <property type="entry name" value="NAD(P)-binding Rossmann-like Domain"/>
    <property type="match status" value="1"/>
</dbReference>
<dbReference type="PROSITE" id="PS00747">
    <property type="entry name" value="GLUTR"/>
    <property type="match status" value="1"/>
</dbReference>
<dbReference type="CDD" id="cd05213">
    <property type="entry name" value="NAD_bind_Glutamyl_tRNA_reduct"/>
    <property type="match status" value="1"/>
</dbReference>
<feature type="binding site" evidence="10">
    <location>
        <position position="100"/>
    </location>
    <ligand>
        <name>substrate</name>
    </ligand>
</feature>
<evidence type="ECO:0000256" key="3">
    <source>
        <dbReference type="ARBA" id="ARBA00012970"/>
    </source>
</evidence>
<dbReference type="UniPathway" id="UPA00251">
    <property type="reaction ID" value="UER00316"/>
</dbReference>
<dbReference type="FunFam" id="3.30.460.30:FF:000001">
    <property type="entry name" value="Glutamyl-tRNA reductase"/>
    <property type="match status" value="1"/>
</dbReference>
<keyword evidence="4 11" id="KW-0521">NADP</keyword>
<dbReference type="AlphaFoldDB" id="A0A7V8NMZ8"/>
<evidence type="ECO:0000256" key="11">
    <source>
        <dbReference type="PIRSR" id="PIRSR000445-3"/>
    </source>
</evidence>
<evidence type="ECO:0000256" key="5">
    <source>
        <dbReference type="ARBA" id="ARBA00023002"/>
    </source>
</evidence>
<reference evidence="17" key="1">
    <citation type="submission" date="2020-06" db="EMBL/GenBank/DDBJ databases">
        <title>Legume-microbial interactions unlock mineral nutrients during tropical forest succession.</title>
        <authorList>
            <person name="Epihov D.Z."/>
        </authorList>
    </citation>
    <scope>NUCLEOTIDE SEQUENCE [LARGE SCALE GENOMIC DNA]</scope>
    <source>
        <strain evidence="17">Pan2503</strain>
    </source>
</reference>
<dbReference type="InterPro" id="IPR015896">
    <property type="entry name" value="4pyrrol_synth_GluRdtase_dimer"/>
</dbReference>
<evidence type="ECO:0000256" key="2">
    <source>
        <dbReference type="ARBA" id="ARBA00005916"/>
    </source>
</evidence>
<feature type="site" description="Important for activity" evidence="12">
    <location>
        <position position="79"/>
    </location>
</feature>
<dbReference type="PANTHER" id="PTHR43013:SF1">
    <property type="entry name" value="GLUTAMYL-TRNA REDUCTASE"/>
    <property type="match status" value="1"/>
</dbReference>
<dbReference type="GO" id="GO:0019353">
    <property type="term" value="P:protoporphyrinogen IX biosynthetic process from glutamate"/>
    <property type="evidence" value="ECO:0007669"/>
    <property type="project" value="TreeGrafter"/>
</dbReference>
<dbReference type="PIRSF" id="PIRSF000445">
    <property type="entry name" value="4pyrrol_synth_GluRdtase"/>
    <property type="match status" value="1"/>
</dbReference>
<sequence length="404" mass="45401">SFTADQARRASEELRSKGILEETLVLSTCNRSEVYGVPPEASRESAPGLSTFLSEFHSVRMDVLGTSLYHHYDREAVRHLFRVAAGLDSMMLGEAEILGQVREAYRLAHEQGATGPVLNRLFQSALEVGKRVRAETELGARPMSVASAGVKLAERIFGKLHDRSALVLGAGTISEQVIAQLRDRGVARLFVMNRSKERADGLAKQYGGEVLPWGEWEKALPMPDVIVTSVSAEEPVLRREAVERAMERRGNRAVFLMDLGLPRNIDSSVGKLYNVYVYNVDDLTEIVAQNRQARENEIPKADSIVEEQLAKFLSWQAGVELVGLVNELHAKMREQRDQFIRARVESIQHLPEADRALVETLMDEILESLLLEPARRLRGEKDLRRKVQNVEALRDLFLSNREKP</sequence>